<evidence type="ECO:0000256" key="1">
    <source>
        <dbReference type="SAM" id="MobiDB-lite"/>
    </source>
</evidence>
<keyword evidence="3" id="KW-1185">Reference proteome</keyword>
<dbReference type="InterPro" id="IPR009079">
    <property type="entry name" value="4_helix_cytokine-like_core"/>
</dbReference>
<name>A0AAW0N312_9GOBI</name>
<gene>
    <name evidence="2" type="ORF">WMY93_022962</name>
</gene>
<sequence>MSTHEPSVDQSSVTVRDKSHRYPDDGDSSGTLTPHKDHHFSAGIGIRMMHLALFLALPLLQLCSQVQTASLPTEAVRMKLRVDNMARQLVSKIETIMIPKALTTSLPSAEQLSVCSVVQYLNLSSSLIWDRFNRSQELKSEISSLSGFVDQSSQCHCSGKARAQAPSELEKLRKDKERFPIAVSLTVLHLLKEYLKNMLEDMDQLRTCT</sequence>
<comment type="caution">
    <text evidence="2">The sequence shown here is derived from an EMBL/GenBank/DDBJ whole genome shotgun (WGS) entry which is preliminary data.</text>
</comment>
<evidence type="ECO:0000313" key="2">
    <source>
        <dbReference type="EMBL" id="KAK7890999.1"/>
    </source>
</evidence>
<organism evidence="2 3">
    <name type="scientific">Mugilogobius chulae</name>
    <name type="common">yellowstripe goby</name>
    <dbReference type="NCBI Taxonomy" id="88201"/>
    <lineage>
        <taxon>Eukaryota</taxon>
        <taxon>Metazoa</taxon>
        <taxon>Chordata</taxon>
        <taxon>Craniata</taxon>
        <taxon>Vertebrata</taxon>
        <taxon>Euteleostomi</taxon>
        <taxon>Actinopterygii</taxon>
        <taxon>Neopterygii</taxon>
        <taxon>Teleostei</taxon>
        <taxon>Neoteleostei</taxon>
        <taxon>Acanthomorphata</taxon>
        <taxon>Gobiaria</taxon>
        <taxon>Gobiiformes</taxon>
        <taxon>Gobioidei</taxon>
        <taxon>Gobiidae</taxon>
        <taxon>Gobionellinae</taxon>
        <taxon>Mugilogobius</taxon>
    </lineage>
</organism>
<feature type="compositionally biased region" description="Polar residues" evidence="1">
    <location>
        <begin position="1"/>
        <end position="14"/>
    </location>
</feature>
<accession>A0AAW0N312</accession>
<protein>
    <recommendedName>
        <fullName evidence="4">Leptin</fullName>
    </recommendedName>
</protein>
<dbReference type="Proteomes" id="UP001460270">
    <property type="component" value="Unassembled WGS sequence"/>
</dbReference>
<evidence type="ECO:0000313" key="3">
    <source>
        <dbReference type="Proteomes" id="UP001460270"/>
    </source>
</evidence>
<feature type="compositionally biased region" description="Basic and acidic residues" evidence="1">
    <location>
        <begin position="15"/>
        <end position="24"/>
    </location>
</feature>
<reference evidence="3" key="1">
    <citation type="submission" date="2024-04" db="EMBL/GenBank/DDBJ databases">
        <title>Salinicola lusitanus LLJ914,a marine bacterium isolated from the Okinawa Trough.</title>
        <authorList>
            <person name="Li J."/>
        </authorList>
    </citation>
    <scope>NUCLEOTIDE SEQUENCE [LARGE SCALE GENOMIC DNA]</scope>
</reference>
<dbReference type="AlphaFoldDB" id="A0AAW0N312"/>
<proteinExistence type="predicted"/>
<evidence type="ECO:0008006" key="4">
    <source>
        <dbReference type="Google" id="ProtNLM"/>
    </source>
</evidence>
<dbReference type="Gene3D" id="1.20.1250.10">
    <property type="match status" value="1"/>
</dbReference>
<dbReference type="EMBL" id="JBBPFD010000017">
    <property type="protein sequence ID" value="KAK7890999.1"/>
    <property type="molecule type" value="Genomic_DNA"/>
</dbReference>
<feature type="region of interest" description="Disordered" evidence="1">
    <location>
        <begin position="1"/>
        <end position="34"/>
    </location>
</feature>